<dbReference type="Proteomes" id="UP000054107">
    <property type="component" value="Unassembled WGS sequence"/>
</dbReference>
<feature type="domain" description="Choice-of-anchor A" evidence="3">
    <location>
        <begin position="50"/>
        <end position="332"/>
    </location>
</feature>
<dbReference type="OrthoDB" id="2419531at2759"/>
<feature type="signal peptide" evidence="2">
    <location>
        <begin position="1"/>
        <end position="21"/>
    </location>
</feature>
<sequence>MARSLSLVLSALLVSSTFVAAAGGRGKSRLLFRDVLEDFEDCTGSEWETDLLARFTGIFFGDFYTGGDKDILGALAVEGNLHAPNYVVNLDHGADCADLNSFNSYGLVVGGKADTFNTNVHGSAFIAGGGTTEEVLELDNGCLVTDQEGTGLFDFALVKELLQGSSKDFATHPATSILEKDGSVTELRDNQLTHYEILTFHTCQSNSCSSDKDTESDPSHIFFNKGSWNGVHGLDINPDKTYVLNIPVTNGDTVTMTTPHPSSGFNPCNVIYNLYPVDASGNYMADGTFTFHRRTSDPLQGFVLAPRGHILDGNTGNFGGQVVGLDYTWANLNSGVEILDYKAGGGDCDQYIGCIPDHVTTTPSAVITPSSSSTTSRTRTRTWSLTHFPFSRSKTTTLTYESIVKPTIDATLTITDIELSTRTRTRTRTRTSTISDSTTTYTTEDTTVDTSVETETSTVITTETIETFSETSCPDPDDNTLVVTVDSTETETIDEHTDFVTVTAPGHTNTVTTTAGTVTTTEKNNVISLTEYATVTRRKVWFKPVTRTVTECGNASCSTVTITENPSTETCGSHGCGGGHHHGHHHGPGEKCEEGGDDDDENDEEYKKKKHYYEDEDEEGEDDNY</sequence>
<protein>
    <recommendedName>
        <fullName evidence="3">Choice-of-anchor A domain-containing protein</fullName>
    </recommendedName>
</protein>
<name>A0A0B7MT08_9FUNG</name>
<dbReference type="EMBL" id="LN719426">
    <property type="protein sequence ID" value="CEP08242.1"/>
    <property type="molecule type" value="Genomic_DNA"/>
</dbReference>
<accession>A0A0B7MT08</accession>
<feature type="chain" id="PRO_5002137577" description="Choice-of-anchor A domain-containing protein" evidence="2">
    <location>
        <begin position="22"/>
        <end position="625"/>
    </location>
</feature>
<evidence type="ECO:0000313" key="5">
    <source>
        <dbReference type="Proteomes" id="UP000054107"/>
    </source>
</evidence>
<dbReference type="AlphaFoldDB" id="A0A0B7MT08"/>
<dbReference type="Pfam" id="PF20597">
    <property type="entry name" value="pAdhesive_15"/>
    <property type="match status" value="1"/>
</dbReference>
<gene>
    <name evidence="4" type="primary">PARPA_01551.1 scaffold 1359</name>
</gene>
<feature type="region of interest" description="Disordered" evidence="1">
    <location>
        <begin position="569"/>
        <end position="625"/>
    </location>
</feature>
<dbReference type="InterPro" id="IPR026588">
    <property type="entry name" value="Choice_anch_A"/>
</dbReference>
<keyword evidence="2" id="KW-0732">Signal</keyword>
<evidence type="ECO:0000256" key="2">
    <source>
        <dbReference type="SAM" id="SignalP"/>
    </source>
</evidence>
<reference evidence="4 5" key="1">
    <citation type="submission" date="2014-09" db="EMBL/GenBank/DDBJ databases">
        <authorList>
            <person name="Ellenberger Sabrina"/>
        </authorList>
    </citation>
    <scope>NUCLEOTIDE SEQUENCE [LARGE SCALE GENOMIC DNA]</scope>
    <source>
        <strain evidence="4 5">CBS 412.66</strain>
    </source>
</reference>
<keyword evidence="5" id="KW-1185">Reference proteome</keyword>
<proteinExistence type="predicted"/>
<feature type="compositionally biased region" description="Acidic residues" evidence="1">
    <location>
        <begin position="614"/>
        <end position="625"/>
    </location>
</feature>
<dbReference type="STRING" id="35722.A0A0B7MT08"/>
<dbReference type="NCBIfam" id="TIGR04215">
    <property type="entry name" value="choice_anch_A"/>
    <property type="match status" value="1"/>
</dbReference>
<evidence type="ECO:0000256" key="1">
    <source>
        <dbReference type="SAM" id="MobiDB-lite"/>
    </source>
</evidence>
<organism evidence="4 5">
    <name type="scientific">Parasitella parasitica</name>
    <dbReference type="NCBI Taxonomy" id="35722"/>
    <lineage>
        <taxon>Eukaryota</taxon>
        <taxon>Fungi</taxon>
        <taxon>Fungi incertae sedis</taxon>
        <taxon>Mucoromycota</taxon>
        <taxon>Mucoromycotina</taxon>
        <taxon>Mucoromycetes</taxon>
        <taxon>Mucorales</taxon>
        <taxon>Mucorineae</taxon>
        <taxon>Mucoraceae</taxon>
        <taxon>Parasitella</taxon>
    </lineage>
</organism>
<feature type="compositionally biased region" description="Acidic residues" evidence="1">
    <location>
        <begin position="595"/>
        <end position="604"/>
    </location>
</feature>
<evidence type="ECO:0000313" key="4">
    <source>
        <dbReference type="EMBL" id="CEP08242.1"/>
    </source>
</evidence>
<evidence type="ECO:0000259" key="3">
    <source>
        <dbReference type="Pfam" id="PF20597"/>
    </source>
</evidence>